<evidence type="ECO:0000256" key="3">
    <source>
        <dbReference type="ARBA" id="ARBA00023198"/>
    </source>
</evidence>
<dbReference type="OMA" id="SNECDFQ"/>
<dbReference type="InterPro" id="IPR017281">
    <property type="entry name" value="Myelin_different_resp_MyD88"/>
</dbReference>
<dbReference type="PANTHER" id="PTHR15079:SF3">
    <property type="entry name" value="MYELOID DIFFERENTIATION PRIMARY RESPONSE PROTEIN MYD88"/>
    <property type="match status" value="1"/>
</dbReference>
<dbReference type="PANTHER" id="PTHR15079">
    <property type="entry name" value="MYD88"/>
    <property type="match status" value="1"/>
</dbReference>
<dbReference type="GO" id="GO:0005737">
    <property type="term" value="C:cytoplasm"/>
    <property type="evidence" value="ECO:0007669"/>
    <property type="project" value="UniProtKB-SubCell"/>
</dbReference>
<dbReference type="OrthoDB" id="10037120at2759"/>
<dbReference type="InterPro" id="IPR035897">
    <property type="entry name" value="Toll_tir_struct_dom_sf"/>
</dbReference>
<reference evidence="6 7" key="1">
    <citation type="submission" date="2015-12" db="EMBL/GenBank/DDBJ databases">
        <title>The genome of Folsomia candida.</title>
        <authorList>
            <person name="Faddeeva A."/>
            <person name="Derks M.F."/>
            <person name="Anvar Y."/>
            <person name="Smit S."/>
            <person name="Van Straalen N."/>
            <person name="Roelofs D."/>
        </authorList>
    </citation>
    <scope>NUCLEOTIDE SEQUENCE [LARGE SCALE GENOMIC DNA]</scope>
    <source>
        <strain evidence="6 7">VU population</strain>
        <tissue evidence="6">Whole body</tissue>
    </source>
</reference>
<keyword evidence="2" id="KW-0963">Cytoplasm</keyword>
<dbReference type="InterPro" id="IPR000488">
    <property type="entry name" value="Death_dom"/>
</dbReference>
<dbReference type="GO" id="GO:0005886">
    <property type="term" value="C:plasma membrane"/>
    <property type="evidence" value="ECO:0007669"/>
    <property type="project" value="TreeGrafter"/>
</dbReference>
<dbReference type="GO" id="GO:0034142">
    <property type="term" value="P:toll-like receptor 4 signaling pathway"/>
    <property type="evidence" value="ECO:0007669"/>
    <property type="project" value="TreeGrafter"/>
</dbReference>
<dbReference type="InterPro" id="IPR011029">
    <property type="entry name" value="DEATH-like_dom_sf"/>
</dbReference>
<evidence type="ECO:0000313" key="7">
    <source>
        <dbReference type="Proteomes" id="UP000198287"/>
    </source>
</evidence>
<name>A0A226E8E0_FOLCA</name>
<dbReference type="PROSITE" id="PS50017">
    <property type="entry name" value="DEATH_DOMAIN"/>
    <property type="match status" value="1"/>
</dbReference>
<dbReference type="SUPFAM" id="SSF47986">
    <property type="entry name" value="DEATH domain"/>
    <property type="match status" value="1"/>
</dbReference>
<dbReference type="STRING" id="158441.A0A226E8E0"/>
<dbReference type="GO" id="GO:0008063">
    <property type="term" value="P:Toll signaling pathway"/>
    <property type="evidence" value="ECO:0007669"/>
    <property type="project" value="TreeGrafter"/>
</dbReference>
<dbReference type="Gene3D" id="3.40.50.10140">
    <property type="entry name" value="Toll/interleukin-1 receptor homology (TIR) domain"/>
    <property type="match status" value="1"/>
</dbReference>
<feature type="domain" description="TIR" evidence="5">
    <location>
        <begin position="165"/>
        <end position="297"/>
    </location>
</feature>
<dbReference type="Gene3D" id="1.10.533.10">
    <property type="entry name" value="Death Domain, Fas"/>
    <property type="match status" value="1"/>
</dbReference>
<dbReference type="GO" id="GO:0070976">
    <property type="term" value="F:TIR domain binding"/>
    <property type="evidence" value="ECO:0007669"/>
    <property type="project" value="InterPro"/>
</dbReference>
<organism evidence="6 7">
    <name type="scientific">Folsomia candida</name>
    <name type="common">Springtail</name>
    <dbReference type="NCBI Taxonomy" id="158441"/>
    <lineage>
        <taxon>Eukaryota</taxon>
        <taxon>Metazoa</taxon>
        <taxon>Ecdysozoa</taxon>
        <taxon>Arthropoda</taxon>
        <taxon>Hexapoda</taxon>
        <taxon>Collembola</taxon>
        <taxon>Entomobryomorpha</taxon>
        <taxon>Isotomoidea</taxon>
        <taxon>Isotomidae</taxon>
        <taxon>Proisotominae</taxon>
        <taxon>Folsomia</taxon>
    </lineage>
</organism>
<keyword evidence="7" id="KW-1185">Reference proteome</keyword>
<sequence length="413" mass="46328">MMMAGHDPERHNVTSASAEFDAPVAALRPSSQTMLSTMLNPIKIIPTENGLPRDWRGLAELAGISSEIISFLHTKQDPMAQLIQQWCKSPESQCKLFSDLKAFLAVIDRFDVVDDIHPLLASDAEAYKVAQNSQSTATAQMNPAYDNSIITIEDSERIHKNLPLTRYDAFILFADEDSGFAGQVIEKLEQEYKLKLCVKDRDLLPGIMFENEVIGRLIEERCNRFLVILSPNFLKSSANNFLISYAQASALESRARKIVPCVYQECQLPPSIRYAFSIKYGRSGTLYNFWDKLSQSIRTPRSDVATSTSTPSQKLVGPLSDDDAFKWWDSEKKVPKDPSVDSPPPSYNFATGADMSKLKIKGNNSISSDTFSINSNTHLLSSEKKKKWYKFKNPIKGKNKQKGLVENKQAIPE</sequence>
<gene>
    <name evidence="6" type="ORF">Fcan01_12321</name>
</gene>
<dbReference type="InterPro" id="IPR000157">
    <property type="entry name" value="TIR_dom"/>
</dbReference>
<dbReference type="Pfam" id="PF13676">
    <property type="entry name" value="TIR_2"/>
    <property type="match status" value="1"/>
</dbReference>
<dbReference type="AlphaFoldDB" id="A0A226E8E0"/>
<dbReference type="PROSITE" id="PS50104">
    <property type="entry name" value="TIR"/>
    <property type="match status" value="1"/>
</dbReference>
<evidence type="ECO:0000256" key="1">
    <source>
        <dbReference type="ARBA" id="ARBA00004496"/>
    </source>
</evidence>
<dbReference type="SUPFAM" id="SSF52200">
    <property type="entry name" value="Toll/Interleukin receptor TIR domain"/>
    <property type="match status" value="1"/>
</dbReference>
<evidence type="ECO:0000256" key="2">
    <source>
        <dbReference type="ARBA" id="ARBA00022490"/>
    </source>
</evidence>
<dbReference type="GO" id="GO:0045087">
    <property type="term" value="P:innate immune response"/>
    <property type="evidence" value="ECO:0007669"/>
    <property type="project" value="TreeGrafter"/>
</dbReference>
<proteinExistence type="predicted"/>
<comment type="caution">
    <text evidence="6">The sequence shown here is derived from an EMBL/GenBank/DDBJ whole genome shotgun (WGS) entry which is preliminary data.</text>
</comment>
<dbReference type="GO" id="GO:0002755">
    <property type="term" value="P:MyD88-dependent toll-like receptor signaling pathway"/>
    <property type="evidence" value="ECO:0007669"/>
    <property type="project" value="InterPro"/>
</dbReference>
<dbReference type="GO" id="GO:0043123">
    <property type="term" value="P:positive regulation of canonical NF-kappaB signal transduction"/>
    <property type="evidence" value="ECO:0007669"/>
    <property type="project" value="InterPro"/>
</dbReference>
<comment type="subcellular location">
    <subcellularLocation>
        <location evidence="1">Cytoplasm</location>
    </subcellularLocation>
</comment>
<dbReference type="EMBL" id="LNIX01000006">
    <property type="protein sequence ID" value="OXA52936.1"/>
    <property type="molecule type" value="Genomic_DNA"/>
</dbReference>
<accession>A0A226E8E0</accession>
<dbReference type="Proteomes" id="UP000198287">
    <property type="component" value="Unassembled WGS sequence"/>
</dbReference>
<keyword evidence="3" id="KW-0395">Inflammatory response</keyword>
<evidence type="ECO:0000313" key="6">
    <source>
        <dbReference type="EMBL" id="OXA52936.1"/>
    </source>
</evidence>
<protein>
    <submittedName>
        <fullName evidence="6">Myeloid differentiation primary response protein MyD88</fullName>
    </submittedName>
</protein>
<evidence type="ECO:0000259" key="4">
    <source>
        <dbReference type="PROSITE" id="PS50017"/>
    </source>
</evidence>
<dbReference type="GO" id="GO:0050830">
    <property type="term" value="P:defense response to Gram-positive bacterium"/>
    <property type="evidence" value="ECO:0007669"/>
    <property type="project" value="TreeGrafter"/>
</dbReference>
<feature type="domain" description="Death" evidence="4">
    <location>
        <begin position="54"/>
        <end position="120"/>
    </location>
</feature>
<evidence type="ECO:0000259" key="5">
    <source>
        <dbReference type="PROSITE" id="PS50104"/>
    </source>
</evidence>
<dbReference type="SMART" id="SM00255">
    <property type="entry name" value="TIR"/>
    <property type="match status" value="1"/>
</dbReference>
<dbReference type="GO" id="GO:0035325">
    <property type="term" value="F:Toll-like receptor binding"/>
    <property type="evidence" value="ECO:0007669"/>
    <property type="project" value="TreeGrafter"/>
</dbReference>